<dbReference type="InParanoid" id="A0A0V1BDZ9"/>
<dbReference type="AlphaFoldDB" id="A0A0V1BDZ9"/>
<evidence type="ECO:0000313" key="3">
    <source>
        <dbReference type="Proteomes" id="UP000054776"/>
    </source>
</evidence>
<evidence type="ECO:0000256" key="1">
    <source>
        <dbReference type="SAM" id="MobiDB-lite"/>
    </source>
</evidence>
<comment type="caution">
    <text evidence="2">The sequence shown here is derived from an EMBL/GenBank/DDBJ whole genome shotgun (WGS) entry which is preliminary data.</text>
</comment>
<proteinExistence type="predicted"/>
<sequence length="139" mass="16173">MHKNRFPALRYANNDRHKRCLIVSKGALVRLTYVASGSVVKCSLNMNNEEKSQNADGMKQNKEGEKNSKEQNFHIMLRLEVPMHKNRFPALRYANNDRHKGALSSVRAHSFFILISERYRLIFNLLLLLLRDEATTFLI</sequence>
<feature type="region of interest" description="Disordered" evidence="1">
    <location>
        <begin position="50"/>
        <end position="69"/>
    </location>
</feature>
<reference evidence="2 3" key="1">
    <citation type="submission" date="2015-01" db="EMBL/GenBank/DDBJ databases">
        <title>Evolution of Trichinella species and genotypes.</title>
        <authorList>
            <person name="Korhonen P.K."/>
            <person name="Edoardo P."/>
            <person name="Giuseppe L.R."/>
            <person name="Gasser R.B."/>
        </authorList>
    </citation>
    <scope>NUCLEOTIDE SEQUENCE [LARGE SCALE GENOMIC DNA]</scope>
    <source>
        <strain evidence="2">ISS3</strain>
    </source>
</reference>
<evidence type="ECO:0000313" key="2">
    <source>
        <dbReference type="EMBL" id="KRY35323.1"/>
    </source>
</evidence>
<protein>
    <submittedName>
        <fullName evidence="2">Uncharacterized protein</fullName>
    </submittedName>
</protein>
<keyword evidence="3" id="KW-1185">Reference proteome</keyword>
<gene>
    <name evidence="2" type="ORF">T01_2536</name>
</gene>
<organism evidence="2 3">
    <name type="scientific">Trichinella spiralis</name>
    <name type="common">Trichina worm</name>
    <dbReference type="NCBI Taxonomy" id="6334"/>
    <lineage>
        <taxon>Eukaryota</taxon>
        <taxon>Metazoa</taxon>
        <taxon>Ecdysozoa</taxon>
        <taxon>Nematoda</taxon>
        <taxon>Enoplea</taxon>
        <taxon>Dorylaimia</taxon>
        <taxon>Trichinellida</taxon>
        <taxon>Trichinellidae</taxon>
        <taxon>Trichinella</taxon>
    </lineage>
</organism>
<accession>A0A0V1BDZ9</accession>
<dbReference type="Proteomes" id="UP000054776">
    <property type="component" value="Unassembled WGS sequence"/>
</dbReference>
<name>A0A0V1BDZ9_TRISP</name>
<dbReference type="EMBL" id="JYDH01000055">
    <property type="protein sequence ID" value="KRY35323.1"/>
    <property type="molecule type" value="Genomic_DNA"/>
</dbReference>